<evidence type="ECO:0000256" key="6">
    <source>
        <dbReference type="ARBA" id="ARBA00022449"/>
    </source>
</evidence>
<feature type="transmembrane region" description="Helical" evidence="13">
    <location>
        <begin position="359"/>
        <end position="380"/>
    </location>
</feature>
<comment type="subcellular location">
    <subcellularLocation>
        <location evidence="2">Cell membrane</location>
        <topology evidence="2">Multi-pass membrane protein</topology>
    </subcellularLocation>
</comment>
<dbReference type="PIRSF" id="PIRSF006603">
    <property type="entry name" value="DinF"/>
    <property type="match status" value="1"/>
</dbReference>
<evidence type="ECO:0000256" key="9">
    <source>
        <dbReference type="ARBA" id="ARBA00022989"/>
    </source>
</evidence>
<evidence type="ECO:0000256" key="4">
    <source>
        <dbReference type="ARBA" id="ARBA00020268"/>
    </source>
</evidence>
<dbReference type="Pfam" id="PF01554">
    <property type="entry name" value="MatE"/>
    <property type="match status" value="2"/>
</dbReference>
<keyword evidence="8 13" id="KW-0812">Transmembrane</keyword>
<dbReference type="NCBIfam" id="TIGR00797">
    <property type="entry name" value="matE"/>
    <property type="match status" value="1"/>
</dbReference>
<accession>A0ABR9ZS47</accession>
<protein>
    <recommendedName>
        <fullName evidence="4">Probable multidrug resistance protein NorM</fullName>
    </recommendedName>
    <alternativeName>
        <fullName evidence="12">Multidrug-efflux transporter</fullName>
    </alternativeName>
</protein>
<feature type="transmembrane region" description="Helical" evidence="13">
    <location>
        <begin position="46"/>
        <end position="76"/>
    </location>
</feature>
<feature type="transmembrane region" description="Helical" evidence="13">
    <location>
        <begin position="130"/>
        <end position="148"/>
    </location>
</feature>
<feature type="transmembrane region" description="Helical" evidence="13">
    <location>
        <begin position="96"/>
        <end position="118"/>
    </location>
</feature>
<keyword evidence="15" id="KW-1185">Reference proteome</keyword>
<proteinExistence type="inferred from homology"/>
<feature type="transmembrane region" description="Helical" evidence="13">
    <location>
        <begin position="169"/>
        <end position="192"/>
    </location>
</feature>
<dbReference type="RefSeq" id="WP_194701181.1">
    <property type="nucleotide sequence ID" value="NZ_JADKNH010000004.1"/>
</dbReference>
<evidence type="ECO:0000256" key="7">
    <source>
        <dbReference type="ARBA" id="ARBA00022475"/>
    </source>
</evidence>
<keyword evidence="6" id="KW-0050">Antiport</keyword>
<keyword evidence="9 13" id="KW-1133">Transmembrane helix</keyword>
<dbReference type="EMBL" id="JADKNH010000004">
    <property type="protein sequence ID" value="MBF4692943.1"/>
    <property type="molecule type" value="Genomic_DNA"/>
</dbReference>
<comment type="similarity">
    <text evidence="3">Belongs to the multi antimicrobial extrusion (MATE) (TC 2.A.66.1) family.</text>
</comment>
<evidence type="ECO:0000256" key="13">
    <source>
        <dbReference type="SAM" id="Phobius"/>
    </source>
</evidence>
<keyword evidence="11 13" id="KW-0472">Membrane</keyword>
<evidence type="ECO:0000256" key="11">
    <source>
        <dbReference type="ARBA" id="ARBA00023136"/>
    </source>
</evidence>
<sequence length="447" mass="49120">MEKNKMGYMPIPKLILTMSLPAIFSMMTQALYNIVDSIFVAQIGEAAITALSLAFPVQLVIVACFVGMGVGINSLISRSLGSKNYEQAALAAEHGFFIASILYGFVALMGVLVMPSFVRMFTDDPIIIEYTIQYLEIIMVFAFGRIFAQAGVSILQGSGEMVIPMFSQLIGAIGNIILDPIMIFGLFGFPALGVKGAAIATITAQIISMIFVLLMVFKFKRVLAFKPLSFRINHNILKKILVVGLPAAIMQAVGSVMLTGLNLILASFTTTAVAVLGIYYRLQSFIFLPIFGLSQGMMPIIGFNYGAKSRDRLLKALKMGMVMAIIYMTLGFIVFQIFPRQLILWFKGTDELLQIGIRAFRIISLGYPLAAVSIVLSTAFQGMGQAHLSMMVSIFRQIVLLLPSAWLLGHFGSLEMVWFAFIISEIGGVIMVVSFFYKLYRSKIEPL</sequence>
<gene>
    <name evidence="14" type="ORF">ISU02_07420</name>
</gene>
<feature type="transmembrane region" description="Helical" evidence="13">
    <location>
        <begin position="417"/>
        <end position="437"/>
    </location>
</feature>
<keyword evidence="5" id="KW-0813">Transport</keyword>
<dbReference type="Proteomes" id="UP000614200">
    <property type="component" value="Unassembled WGS sequence"/>
</dbReference>
<dbReference type="PANTHER" id="PTHR43298">
    <property type="entry name" value="MULTIDRUG RESISTANCE PROTEIN NORM-RELATED"/>
    <property type="match status" value="1"/>
</dbReference>
<evidence type="ECO:0000256" key="10">
    <source>
        <dbReference type="ARBA" id="ARBA00023065"/>
    </source>
</evidence>
<feature type="transmembrane region" description="Helical" evidence="13">
    <location>
        <begin position="285"/>
        <end position="307"/>
    </location>
</feature>
<keyword evidence="7" id="KW-1003">Cell membrane</keyword>
<feature type="transmembrane region" description="Helical" evidence="13">
    <location>
        <begin position="319"/>
        <end position="339"/>
    </location>
</feature>
<organism evidence="14 15">
    <name type="scientific">Fusibacter ferrireducens</name>
    <dbReference type="NCBI Taxonomy" id="2785058"/>
    <lineage>
        <taxon>Bacteria</taxon>
        <taxon>Bacillati</taxon>
        <taxon>Bacillota</taxon>
        <taxon>Clostridia</taxon>
        <taxon>Eubacteriales</taxon>
        <taxon>Eubacteriales Family XII. Incertae Sedis</taxon>
        <taxon>Fusibacter</taxon>
    </lineage>
</organism>
<evidence type="ECO:0000256" key="3">
    <source>
        <dbReference type="ARBA" id="ARBA00010199"/>
    </source>
</evidence>
<evidence type="ECO:0000256" key="12">
    <source>
        <dbReference type="ARBA" id="ARBA00031636"/>
    </source>
</evidence>
<evidence type="ECO:0000256" key="8">
    <source>
        <dbReference type="ARBA" id="ARBA00022692"/>
    </source>
</evidence>
<keyword evidence="10" id="KW-0406">Ion transport</keyword>
<evidence type="ECO:0000313" key="14">
    <source>
        <dbReference type="EMBL" id="MBF4692943.1"/>
    </source>
</evidence>
<evidence type="ECO:0000256" key="5">
    <source>
        <dbReference type="ARBA" id="ARBA00022448"/>
    </source>
</evidence>
<dbReference type="PANTHER" id="PTHR43298:SF2">
    <property type="entry name" value="FMN_FAD EXPORTER YEEO-RELATED"/>
    <property type="match status" value="1"/>
</dbReference>
<comment type="function">
    <text evidence="1">Multidrug efflux pump.</text>
</comment>
<feature type="transmembrane region" description="Helical" evidence="13">
    <location>
        <begin position="198"/>
        <end position="219"/>
    </location>
</feature>
<dbReference type="InterPro" id="IPR050222">
    <property type="entry name" value="MATE_MdtK"/>
</dbReference>
<reference evidence="14 15" key="1">
    <citation type="submission" date="2020-11" db="EMBL/GenBank/DDBJ databases">
        <title>Fusibacter basophilias sp. nov.</title>
        <authorList>
            <person name="Qiu D."/>
        </authorList>
    </citation>
    <scope>NUCLEOTIDE SEQUENCE [LARGE SCALE GENOMIC DNA]</scope>
    <source>
        <strain evidence="14 15">Q10-2</strain>
    </source>
</reference>
<dbReference type="InterPro" id="IPR048279">
    <property type="entry name" value="MdtK-like"/>
</dbReference>
<dbReference type="InterPro" id="IPR002528">
    <property type="entry name" value="MATE_fam"/>
</dbReference>
<name>A0ABR9ZS47_9FIRM</name>
<evidence type="ECO:0000256" key="2">
    <source>
        <dbReference type="ARBA" id="ARBA00004651"/>
    </source>
</evidence>
<comment type="caution">
    <text evidence="14">The sequence shown here is derived from an EMBL/GenBank/DDBJ whole genome shotgun (WGS) entry which is preliminary data.</text>
</comment>
<feature type="transmembrane region" description="Helical" evidence="13">
    <location>
        <begin position="392"/>
        <end position="411"/>
    </location>
</feature>
<evidence type="ECO:0000313" key="15">
    <source>
        <dbReference type="Proteomes" id="UP000614200"/>
    </source>
</evidence>
<evidence type="ECO:0000256" key="1">
    <source>
        <dbReference type="ARBA" id="ARBA00003408"/>
    </source>
</evidence>